<sequence length="125" mass="14926">MQFQLEMRRLELAAGENQNNNNNNNNSARDQGQFRVDLKRFPEFKEKDNPEAFLISFERACNDLQAKDEEKMVILRARISGTLAERYAQMPEDQSRNFDMFKHLIYTRFGITSEQLREKFRRVMV</sequence>
<organism evidence="1 2">
    <name type="scientific">Podarcis lilfordi</name>
    <name type="common">Lilford's wall lizard</name>
    <dbReference type="NCBI Taxonomy" id="74358"/>
    <lineage>
        <taxon>Eukaryota</taxon>
        <taxon>Metazoa</taxon>
        <taxon>Chordata</taxon>
        <taxon>Craniata</taxon>
        <taxon>Vertebrata</taxon>
        <taxon>Euteleostomi</taxon>
        <taxon>Lepidosauria</taxon>
        <taxon>Squamata</taxon>
        <taxon>Bifurcata</taxon>
        <taxon>Unidentata</taxon>
        <taxon>Episquamata</taxon>
        <taxon>Laterata</taxon>
        <taxon>Lacertibaenia</taxon>
        <taxon>Lacertidae</taxon>
        <taxon>Podarcis</taxon>
    </lineage>
</organism>
<dbReference type="PANTHER" id="PTHR46888">
    <property type="entry name" value="ZINC KNUCKLE DOMAINCONTAINING PROTEIN-RELATED"/>
    <property type="match status" value="1"/>
</dbReference>
<dbReference type="Proteomes" id="UP001178461">
    <property type="component" value="Chromosome 3"/>
</dbReference>
<reference evidence="1" key="1">
    <citation type="submission" date="2022-12" db="EMBL/GenBank/DDBJ databases">
        <authorList>
            <person name="Alioto T."/>
            <person name="Alioto T."/>
            <person name="Gomez Garrido J."/>
        </authorList>
    </citation>
    <scope>NUCLEOTIDE SEQUENCE</scope>
</reference>
<name>A0AA35P212_9SAUR</name>
<accession>A0AA35P212</accession>
<dbReference type="PANTHER" id="PTHR46888:SF11">
    <property type="entry name" value="SCAN BOX DOMAIN-CONTAINING PROTEIN"/>
    <property type="match status" value="1"/>
</dbReference>
<dbReference type="EMBL" id="OX395128">
    <property type="protein sequence ID" value="CAI5769433.1"/>
    <property type="molecule type" value="Genomic_DNA"/>
</dbReference>
<evidence type="ECO:0000313" key="2">
    <source>
        <dbReference type="Proteomes" id="UP001178461"/>
    </source>
</evidence>
<proteinExistence type="predicted"/>
<gene>
    <name evidence="1" type="ORF">PODLI_1B019997</name>
</gene>
<evidence type="ECO:0000313" key="1">
    <source>
        <dbReference type="EMBL" id="CAI5769433.1"/>
    </source>
</evidence>
<keyword evidence="2" id="KW-1185">Reference proteome</keyword>
<dbReference type="AlphaFoldDB" id="A0AA35P212"/>
<protein>
    <submittedName>
        <fullName evidence="1">Uncharacterized protein</fullName>
    </submittedName>
</protein>